<dbReference type="AlphaFoldDB" id="A0A3D9I1Y3"/>
<evidence type="ECO:0000313" key="3">
    <source>
        <dbReference type="Proteomes" id="UP000256869"/>
    </source>
</evidence>
<keyword evidence="1" id="KW-0732">Signal</keyword>
<evidence type="ECO:0000313" key="2">
    <source>
        <dbReference type="EMBL" id="RED55763.1"/>
    </source>
</evidence>
<feature type="chain" id="PRO_5017710371" evidence="1">
    <location>
        <begin position="24"/>
        <end position="125"/>
    </location>
</feature>
<feature type="signal peptide" evidence="1">
    <location>
        <begin position="1"/>
        <end position="23"/>
    </location>
</feature>
<organism evidence="2 3">
    <name type="scientific">Cohnella lupini</name>
    <dbReference type="NCBI Taxonomy" id="1294267"/>
    <lineage>
        <taxon>Bacteria</taxon>
        <taxon>Bacillati</taxon>
        <taxon>Bacillota</taxon>
        <taxon>Bacilli</taxon>
        <taxon>Bacillales</taxon>
        <taxon>Paenibacillaceae</taxon>
        <taxon>Cohnella</taxon>
    </lineage>
</organism>
<comment type="caution">
    <text evidence="2">The sequence shown here is derived from an EMBL/GenBank/DDBJ whole genome shotgun (WGS) entry which is preliminary data.</text>
</comment>
<gene>
    <name evidence="2" type="ORF">DFP95_11689</name>
</gene>
<keyword evidence="3" id="KW-1185">Reference proteome</keyword>
<proteinExistence type="predicted"/>
<protein>
    <submittedName>
        <fullName evidence="2">Uncharacterized protein</fullName>
    </submittedName>
</protein>
<dbReference type="EMBL" id="QRDY01000016">
    <property type="protein sequence ID" value="RED55763.1"/>
    <property type="molecule type" value="Genomic_DNA"/>
</dbReference>
<sequence>MKKVLSLVMAVALLLGIASQASASGGVNFFNPYPNSTNATVPNYIGFTKAAGTYQYQLFIQETNAGNRTYNSGKLYAPSGGYEIRHTLSSMTKNMLPGGTYLIRAECFNISGTLIGSDSTTVTFL</sequence>
<evidence type="ECO:0000256" key="1">
    <source>
        <dbReference type="SAM" id="SignalP"/>
    </source>
</evidence>
<dbReference type="Proteomes" id="UP000256869">
    <property type="component" value="Unassembled WGS sequence"/>
</dbReference>
<reference evidence="2 3" key="1">
    <citation type="submission" date="2018-07" db="EMBL/GenBank/DDBJ databases">
        <title>Genomic Encyclopedia of Type Strains, Phase III (KMG-III): the genomes of soil and plant-associated and newly described type strains.</title>
        <authorList>
            <person name="Whitman W."/>
        </authorList>
    </citation>
    <scope>NUCLEOTIDE SEQUENCE [LARGE SCALE GENOMIC DNA]</scope>
    <source>
        <strain evidence="2 3">CECT 8236</strain>
    </source>
</reference>
<accession>A0A3D9I1Y3</accession>
<dbReference type="OrthoDB" id="2606829at2"/>
<dbReference type="RefSeq" id="WP_115994725.1">
    <property type="nucleotide sequence ID" value="NZ_QRDY01000016.1"/>
</dbReference>
<name>A0A3D9I1Y3_9BACL</name>